<dbReference type="AlphaFoldDB" id="A0AAV7QQU8"/>
<dbReference type="Proteomes" id="UP001066276">
    <property type="component" value="Chromosome 6"/>
</dbReference>
<protein>
    <submittedName>
        <fullName evidence="1">Uncharacterized protein</fullName>
    </submittedName>
</protein>
<evidence type="ECO:0000313" key="2">
    <source>
        <dbReference type="Proteomes" id="UP001066276"/>
    </source>
</evidence>
<keyword evidence="2" id="KW-1185">Reference proteome</keyword>
<organism evidence="1 2">
    <name type="scientific">Pleurodeles waltl</name>
    <name type="common">Iberian ribbed newt</name>
    <dbReference type="NCBI Taxonomy" id="8319"/>
    <lineage>
        <taxon>Eukaryota</taxon>
        <taxon>Metazoa</taxon>
        <taxon>Chordata</taxon>
        <taxon>Craniata</taxon>
        <taxon>Vertebrata</taxon>
        <taxon>Euteleostomi</taxon>
        <taxon>Amphibia</taxon>
        <taxon>Batrachia</taxon>
        <taxon>Caudata</taxon>
        <taxon>Salamandroidea</taxon>
        <taxon>Salamandridae</taxon>
        <taxon>Pleurodelinae</taxon>
        <taxon>Pleurodeles</taxon>
    </lineage>
</organism>
<dbReference type="EMBL" id="JANPWB010000010">
    <property type="protein sequence ID" value="KAJ1142164.1"/>
    <property type="molecule type" value="Genomic_DNA"/>
</dbReference>
<sequence>MTARILSTLLPPNVTRGERQQVSVADADAGRKLGLPGSVPMCSDVGVLQATSQATSREVTIILHGITLMRRGPSLMQPQEALARWRNGWRPHSLPLDRSAHATCPVNARSVASAITLSNHPPAPAQAVIRAACEARTSPAIASSVFNHAH</sequence>
<accession>A0AAV7QQU8</accession>
<comment type="caution">
    <text evidence="1">The sequence shown here is derived from an EMBL/GenBank/DDBJ whole genome shotgun (WGS) entry which is preliminary data.</text>
</comment>
<evidence type="ECO:0000313" key="1">
    <source>
        <dbReference type="EMBL" id="KAJ1142164.1"/>
    </source>
</evidence>
<name>A0AAV7QQU8_PLEWA</name>
<gene>
    <name evidence="1" type="ORF">NDU88_008491</name>
</gene>
<proteinExistence type="predicted"/>
<reference evidence="1" key="1">
    <citation type="journal article" date="2022" name="bioRxiv">
        <title>Sequencing and chromosome-scale assembly of the giantPleurodeles waltlgenome.</title>
        <authorList>
            <person name="Brown T."/>
            <person name="Elewa A."/>
            <person name="Iarovenko S."/>
            <person name="Subramanian E."/>
            <person name="Araus A.J."/>
            <person name="Petzold A."/>
            <person name="Susuki M."/>
            <person name="Suzuki K.-i.T."/>
            <person name="Hayashi T."/>
            <person name="Toyoda A."/>
            <person name="Oliveira C."/>
            <person name="Osipova E."/>
            <person name="Leigh N.D."/>
            <person name="Simon A."/>
            <person name="Yun M.H."/>
        </authorList>
    </citation>
    <scope>NUCLEOTIDE SEQUENCE</scope>
    <source>
        <strain evidence="1">20211129_DDA</strain>
        <tissue evidence="1">Liver</tissue>
    </source>
</reference>